<dbReference type="InterPro" id="IPR011545">
    <property type="entry name" value="DEAD/DEAH_box_helicase_dom"/>
</dbReference>
<dbReference type="InterPro" id="IPR044742">
    <property type="entry name" value="DEAD/DEAH_RhlB"/>
</dbReference>
<feature type="region of interest" description="Disordered" evidence="8">
    <location>
        <begin position="386"/>
        <end position="459"/>
    </location>
</feature>
<dbReference type="GO" id="GO:0003676">
    <property type="term" value="F:nucleic acid binding"/>
    <property type="evidence" value="ECO:0007669"/>
    <property type="project" value="InterPro"/>
</dbReference>
<dbReference type="InterPro" id="IPR000629">
    <property type="entry name" value="RNA-helicase_DEAD-box_CS"/>
</dbReference>
<dbReference type="CDD" id="cd18787">
    <property type="entry name" value="SF2_C_DEAD"/>
    <property type="match status" value="1"/>
</dbReference>
<dbReference type="GO" id="GO:0016787">
    <property type="term" value="F:hydrolase activity"/>
    <property type="evidence" value="ECO:0007669"/>
    <property type="project" value="UniProtKB-KW"/>
</dbReference>
<keyword evidence="4 7" id="KW-0067">ATP-binding</keyword>
<dbReference type="RefSeq" id="WP_015487570.1">
    <property type="nucleotide sequence ID" value="NC_020888.1"/>
</dbReference>
<keyword evidence="13" id="KW-1185">Reference proteome</keyword>
<evidence type="ECO:0000256" key="6">
    <source>
        <dbReference type="PROSITE-ProRule" id="PRU00552"/>
    </source>
</evidence>
<dbReference type="InterPro" id="IPR001650">
    <property type="entry name" value="Helicase_C-like"/>
</dbReference>
<dbReference type="HOGENOM" id="CLU_003041_1_3_6"/>
<dbReference type="GeneID" id="79177242"/>
<dbReference type="PANTHER" id="PTHR47959:SF3">
    <property type="entry name" value="ATP-DEPENDENT RNA HELICASE SRMB"/>
    <property type="match status" value="1"/>
</dbReference>
<evidence type="ECO:0000259" key="9">
    <source>
        <dbReference type="PROSITE" id="PS51192"/>
    </source>
</evidence>
<feature type="domain" description="DEAD-box RNA helicase Q" evidence="11">
    <location>
        <begin position="7"/>
        <end position="35"/>
    </location>
</feature>
<keyword evidence="1 7" id="KW-0547">Nucleotide-binding</keyword>
<evidence type="ECO:0000256" key="3">
    <source>
        <dbReference type="ARBA" id="ARBA00022806"/>
    </source>
</evidence>
<evidence type="ECO:0000313" key="13">
    <source>
        <dbReference type="Proteomes" id="UP000011866"/>
    </source>
</evidence>
<dbReference type="GO" id="GO:0005524">
    <property type="term" value="F:ATP binding"/>
    <property type="evidence" value="ECO:0007669"/>
    <property type="project" value="UniProtKB-KW"/>
</dbReference>
<dbReference type="PROSITE" id="PS51194">
    <property type="entry name" value="HELICASE_CTER"/>
    <property type="match status" value="1"/>
</dbReference>
<evidence type="ECO:0000256" key="2">
    <source>
        <dbReference type="ARBA" id="ARBA00022801"/>
    </source>
</evidence>
<dbReference type="InterPro" id="IPR014014">
    <property type="entry name" value="RNA_helicase_DEAD_Q_motif"/>
</dbReference>
<dbReference type="GO" id="GO:0005829">
    <property type="term" value="C:cytosol"/>
    <property type="evidence" value="ECO:0007669"/>
    <property type="project" value="TreeGrafter"/>
</dbReference>
<protein>
    <submittedName>
        <fullName evidence="12">Probable ATP-dependent RNA helicase</fullName>
    </submittedName>
</protein>
<dbReference type="KEGG" id="tol:TOL_2450"/>
<dbReference type="GO" id="GO:0003724">
    <property type="term" value="F:RNA helicase activity"/>
    <property type="evidence" value="ECO:0007669"/>
    <property type="project" value="InterPro"/>
</dbReference>
<feature type="compositionally biased region" description="Basic and acidic residues" evidence="8">
    <location>
        <begin position="431"/>
        <end position="442"/>
    </location>
</feature>
<dbReference type="SMART" id="SM00487">
    <property type="entry name" value="DEXDc"/>
    <property type="match status" value="1"/>
</dbReference>
<feature type="domain" description="Helicase ATP-binding" evidence="9">
    <location>
        <begin position="38"/>
        <end position="211"/>
    </location>
</feature>
<sequence length="459" mass="51551">MILRVTAVFADIEFNPRILSGLEKQNISEPTEVQAQMLPLAMAGKDLKVCAETGSGKTLAYLLPIMEKLLQVEASDSATRALVLVPTRELARQVFKSAKQLTDFTTLNVGVLTGGEEFKYQASMLRKNPEIIISTTGRLVDHIRRETVDLSDLEFLVLDEADRMLDMGFSEDMEIIVGKAKKERQTFMLSATLRHEGVGRIARAMLNKPEEITTNTAQVQHAFIRQQRILADDNAHKDRLVTWLLANETYDKAIIFVNKRMEVERLSEFLRRHRNGIAMLHGEMTQDERNYVMQSIREGKRQILVATDVAARGLDVEGLDLVINYDLARKGDEYVHRIGRTGRAGKEGLAISLIAAHEWNLKASIERYLEIQMESRQISELKAEYKGPKKVKASGKAAGPKKKPKGKVPAKAAGRKAPSDKKKLGPRPSRPKTEETEAKKSNLMDNSGFAPIRRQKPQK</sequence>
<accession>M5DTU5</accession>
<comment type="similarity">
    <text evidence="5 7">Belongs to the DEAD box helicase family.</text>
</comment>
<dbReference type="AlphaFoldDB" id="M5DTU5"/>
<feature type="short sequence motif" description="Q motif" evidence="6">
    <location>
        <begin position="7"/>
        <end position="35"/>
    </location>
</feature>
<name>M5DTU5_9GAMM</name>
<dbReference type="Pfam" id="PF00271">
    <property type="entry name" value="Helicase_C"/>
    <property type="match status" value="1"/>
</dbReference>
<feature type="domain" description="Helicase C-terminal" evidence="10">
    <location>
        <begin position="240"/>
        <end position="389"/>
    </location>
</feature>
<reference evidence="12 13" key="1">
    <citation type="journal article" date="2013" name="Genome Announc.">
        <title>Genome Sequence of Thalassolituus oleivorans MIL-1 (DSM 14913T).</title>
        <authorList>
            <person name="Golyshin P.N."/>
            <person name="Werner J."/>
            <person name="Chernikova T.N."/>
            <person name="Tran H."/>
            <person name="Ferrer M."/>
            <person name="Yakimov M.M."/>
            <person name="Teeling H."/>
            <person name="Golyshina O.V."/>
        </authorList>
    </citation>
    <scope>NUCLEOTIDE SEQUENCE [LARGE SCALE GENOMIC DNA]</scope>
    <source>
        <strain evidence="12 13">MIL-1</strain>
    </source>
</reference>
<dbReference type="SMART" id="SM00490">
    <property type="entry name" value="HELICc"/>
    <property type="match status" value="1"/>
</dbReference>
<evidence type="ECO:0000313" key="12">
    <source>
        <dbReference type="EMBL" id="CCU72852.1"/>
    </source>
</evidence>
<dbReference type="eggNOG" id="COG0513">
    <property type="taxonomic scope" value="Bacteria"/>
</dbReference>
<keyword evidence="3 7" id="KW-0347">Helicase</keyword>
<evidence type="ECO:0000256" key="5">
    <source>
        <dbReference type="ARBA" id="ARBA00038437"/>
    </source>
</evidence>
<dbReference type="Proteomes" id="UP000011866">
    <property type="component" value="Chromosome"/>
</dbReference>
<dbReference type="STRING" id="187493.CN03_06045"/>
<dbReference type="PATRIC" id="fig|1298593.3.peg.2361"/>
<dbReference type="InterPro" id="IPR027417">
    <property type="entry name" value="P-loop_NTPase"/>
</dbReference>
<evidence type="ECO:0000256" key="1">
    <source>
        <dbReference type="ARBA" id="ARBA00022741"/>
    </source>
</evidence>
<organism evidence="12 13">
    <name type="scientific">Thalassolituus oleivorans MIL-1</name>
    <dbReference type="NCBI Taxonomy" id="1298593"/>
    <lineage>
        <taxon>Bacteria</taxon>
        <taxon>Pseudomonadati</taxon>
        <taxon>Pseudomonadota</taxon>
        <taxon>Gammaproteobacteria</taxon>
        <taxon>Oceanospirillales</taxon>
        <taxon>Oceanospirillaceae</taxon>
        <taxon>Thalassolituus</taxon>
    </lineage>
</organism>
<gene>
    <name evidence="12" type="ORF">TOL_2450</name>
</gene>
<dbReference type="Pfam" id="PF00270">
    <property type="entry name" value="DEAD"/>
    <property type="match status" value="1"/>
</dbReference>
<evidence type="ECO:0000259" key="10">
    <source>
        <dbReference type="PROSITE" id="PS51194"/>
    </source>
</evidence>
<dbReference type="EMBL" id="HF680312">
    <property type="protein sequence ID" value="CCU72852.1"/>
    <property type="molecule type" value="Genomic_DNA"/>
</dbReference>
<proteinExistence type="inferred from homology"/>
<evidence type="ECO:0000256" key="7">
    <source>
        <dbReference type="RuleBase" id="RU000492"/>
    </source>
</evidence>
<feature type="compositionally biased region" description="Basic residues" evidence="8">
    <location>
        <begin position="388"/>
        <end position="408"/>
    </location>
</feature>
<evidence type="ECO:0000256" key="8">
    <source>
        <dbReference type="SAM" id="MobiDB-lite"/>
    </source>
</evidence>
<dbReference type="CDD" id="cd00268">
    <property type="entry name" value="DEADc"/>
    <property type="match status" value="1"/>
</dbReference>
<evidence type="ECO:0000256" key="4">
    <source>
        <dbReference type="ARBA" id="ARBA00022840"/>
    </source>
</evidence>
<dbReference type="PROSITE" id="PS51192">
    <property type="entry name" value="HELICASE_ATP_BIND_1"/>
    <property type="match status" value="1"/>
</dbReference>
<dbReference type="InterPro" id="IPR050079">
    <property type="entry name" value="DEAD_box_RNA_helicase"/>
</dbReference>
<dbReference type="Gene3D" id="3.40.50.300">
    <property type="entry name" value="P-loop containing nucleotide triphosphate hydrolases"/>
    <property type="match status" value="2"/>
</dbReference>
<dbReference type="PANTHER" id="PTHR47959">
    <property type="entry name" value="ATP-DEPENDENT RNA HELICASE RHLE-RELATED"/>
    <property type="match status" value="1"/>
</dbReference>
<dbReference type="PROSITE" id="PS00039">
    <property type="entry name" value="DEAD_ATP_HELICASE"/>
    <property type="match status" value="1"/>
</dbReference>
<dbReference type="SUPFAM" id="SSF52540">
    <property type="entry name" value="P-loop containing nucleoside triphosphate hydrolases"/>
    <property type="match status" value="1"/>
</dbReference>
<dbReference type="PROSITE" id="PS51195">
    <property type="entry name" value="Q_MOTIF"/>
    <property type="match status" value="1"/>
</dbReference>
<keyword evidence="2 7" id="KW-0378">Hydrolase</keyword>
<dbReference type="InterPro" id="IPR014001">
    <property type="entry name" value="Helicase_ATP-bd"/>
</dbReference>
<evidence type="ECO:0000259" key="11">
    <source>
        <dbReference type="PROSITE" id="PS51195"/>
    </source>
</evidence>